<dbReference type="EMBL" id="KN834848">
    <property type="protein sequence ID" value="KIK52119.1"/>
    <property type="molecule type" value="Genomic_DNA"/>
</dbReference>
<accession>A0A0D0BR50</accession>
<dbReference type="AlphaFoldDB" id="A0A0D0BR50"/>
<keyword evidence="1" id="KW-0472">Membrane</keyword>
<feature type="transmembrane region" description="Helical" evidence="1">
    <location>
        <begin position="136"/>
        <end position="161"/>
    </location>
</feature>
<keyword evidence="1" id="KW-1133">Transmembrane helix</keyword>
<dbReference type="OrthoDB" id="3265563at2759"/>
<sequence length="331" mass="36371">MPRKFEIPSVKKFFFPIIVALFVLATVNIAYDLVGEGYAILYTIPVTGEKTWMIAGQIPWRSIDTITFAISDILGDTVLFYRVYAVWGFRKRILIPLLLIISVAKVFNILETIWSISGPIDIQSPLTKFFDKAPNFDLGFSAINAFANMLMTLLIAGRIWWISKAVEIGYTSGMKPRSKWHWYHRTVAIITESGVIYPIYLIVGACSGTPNYACLGTITVGLAPTLIAVQVGLGSAYDNPSLHSMRPSFILFSPPNESQMSPVYVNNGVFQLVSSRHATNEAADNTAKFDSNFSHYSLIPVSTPAPATTMPSLPAGGPSAIYYPRGPISNA</sequence>
<reference evidence="2 3" key="1">
    <citation type="submission" date="2014-04" db="EMBL/GenBank/DDBJ databases">
        <title>Evolutionary Origins and Diversification of the Mycorrhizal Mutualists.</title>
        <authorList>
            <consortium name="DOE Joint Genome Institute"/>
            <consortium name="Mycorrhizal Genomics Consortium"/>
            <person name="Kohler A."/>
            <person name="Kuo A."/>
            <person name="Nagy L.G."/>
            <person name="Floudas D."/>
            <person name="Copeland A."/>
            <person name="Barry K.W."/>
            <person name="Cichocki N."/>
            <person name="Veneault-Fourrey C."/>
            <person name="LaButti K."/>
            <person name="Lindquist E.A."/>
            <person name="Lipzen A."/>
            <person name="Lundell T."/>
            <person name="Morin E."/>
            <person name="Murat C."/>
            <person name="Riley R."/>
            <person name="Ohm R."/>
            <person name="Sun H."/>
            <person name="Tunlid A."/>
            <person name="Henrissat B."/>
            <person name="Grigoriev I.V."/>
            <person name="Hibbett D.S."/>
            <person name="Martin F."/>
        </authorList>
    </citation>
    <scope>NUCLEOTIDE SEQUENCE [LARGE SCALE GENOMIC DNA]</scope>
    <source>
        <strain evidence="2 3">FD-317 M1</strain>
    </source>
</reference>
<dbReference type="Proteomes" id="UP000053593">
    <property type="component" value="Unassembled WGS sequence"/>
</dbReference>
<feature type="transmembrane region" description="Helical" evidence="1">
    <location>
        <begin position="182"/>
        <end position="203"/>
    </location>
</feature>
<keyword evidence="1" id="KW-0812">Transmembrane</keyword>
<feature type="transmembrane region" description="Helical" evidence="1">
    <location>
        <begin position="93"/>
        <end position="116"/>
    </location>
</feature>
<protein>
    <submittedName>
        <fullName evidence="2">Uncharacterized protein</fullName>
    </submittedName>
</protein>
<organism evidence="2 3">
    <name type="scientific">Collybiopsis luxurians FD-317 M1</name>
    <dbReference type="NCBI Taxonomy" id="944289"/>
    <lineage>
        <taxon>Eukaryota</taxon>
        <taxon>Fungi</taxon>
        <taxon>Dikarya</taxon>
        <taxon>Basidiomycota</taxon>
        <taxon>Agaricomycotina</taxon>
        <taxon>Agaricomycetes</taxon>
        <taxon>Agaricomycetidae</taxon>
        <taxon>Agaricales</taxon>
        <taxon>Marasmiineae</taxon>
        <taxon>Omphalotaceae</taxon>
        <taxon>Collybiopsis</taxon>
        <taxon>Collybiopsis luxurians</taxon>
    </lineage>
</organism>
<evidence type="ECO:0000313" key="3">
    <source>
        <dbReference type="Proteomes" id="UP000053593"/>
    </source>
</evidence>
<feature type="transmembrane region" description="Helical" evidence="1">
    <location>
        <begin position="215"/>
        <end position="237"/>
    </location>
</feature>
<feature type="transmembrane region" description="Helical" evidence="1">
    <location>
        <begin position="58"/>
        <end position="81"/>
    </location>
</feature>
<evidence type="ECO:0000313" key="2">
    <source>
        <dbReference type="EMBL" id="KIK52119.1"/>
    </source>
</evidence>
<proteinExistence type="predicted"/>
<name>A0A0D0BR50_9AGAR</name>
<gene>
    <name evidence="2" type="ORF">GYMLUDRAFT_265549</name>
</gene>
<feature type="transmembrane region" description="Helical" evidence="1">
    <location>
        <begin position="12"/>
        <end position="31"/>
    </location>
</feature>
<keyword evidence="3" id="KW-1185">Reference proteome</keyword>
<evidence type="ECO:0000256" key="1">
    <source>
        <dbReference type="SAM" id="Phobius"/>
    </source>
</evidence>
<dbReference type="HOGENOM" id="CLU_1004932_0_0_1"/>